<dbReference type="SMART" id="SM01007">
    <property type="entry name" value="Aldolase_II"/>
    <property type="match status" value="1"/>
</dbReference>
<name>X1MST9_9ZZZZ</name>
<keyword evidence="2" id="KW-0456">Lyase</keyword>
<evidence type="ECO:0000259" key="3">
    <source>
        <dbReference type="SMART" id="SM01007"/>
    </source>
</evidence>
<keyword evidence="1" id="KW-0479">Metal-binding</keyword>
<dbReference type="Pfam" id="PF00596">
    <property type="entry name" value="Aldolase_II"/>
    <property type="match status" value="1"/>
</dbReference>
<dbReference type="PANTHER" id="PTHR22789">
    <property type="entry name" value="FUCULOSE PHOSPHATE ALDOLASE"/>
    <property type="match status" value="1"/>
</dbReference>
<dbReference type="GO" id="GO:0005829">
    <property type="term" value="C:cytosol"/>
    <property type="evidence" value="ECO:0007669"/>
    <property type="project" value="TreeGrafter"/>
</dbReference>
<gene>
    <name evidence="4" type="ORF">S06H3_43763</name>
</gene>
<dbReference type="InterPro" id="IPR050197">
    <property type="entry name" value="Aldolase_class_II_sugar_metab"/>
</dbReference>
<dbReference type="GO" id="GO:0019323">
    <property type="term" value="P:pentose catabolic process"/>
    <property type="evidence" value="ECO:0007669"/>
    <property type="project" value="TreeGrafter"/>
</dbReference>
<proteinExistence type="predicted"/>
<feature type="domain" description="Class II aldolase/adducin N-terminal" evidence="3">
    <location>
        <begin position="11"/>
        <end position="136"/>
    </location>
</feature>
<feature type="non-terminal residue" evidence="4">
    <location>
        <position position="136"/>
    </location>
</feature>
<dbReference type="GO" id="GO:0016832">
    <property type="term" value="F:aldehyde-lyase activity"/>
    <property type="evidence" value="ECO:0007669"/>
    <property type="project" value="TreeGrafter"/>
</dbReference>
<comment type="caution">
    <text evidence="4">The sequence shown here is derived from an EMBL/GenBank/DDBJ whole genome shotgun (WGS) entry which is preliminary data.</text>
</comment>
<sequence>MDEKEINKLKTDIVEAGKKMLHKGLVIGTSGNISIRISGEDRILITPSSVEYDKTEIDDILVVDLEKNVLEGERSPSVETGMHIGIYTTRPDIGAIVHAHSVYASAIASLGKTIPPFLDEIVLMIGGEIKVAEYGM</sequence>
<dbReference type="GO" id="GO:0046872">
    <property type="term" value="F:metal ion binding"/>
    <property type="evidence" value="ECO:0007669"/>
    <property type="project" value="UniProtKB-KW"/>
</dbReference>
<dbReference type="PANTHER" id="PTHR22789:SF0">
    <property type="entry name" value="3-OXO-TETRONATE 4-PHOSPHATE DECARBOXYLASE-RELATED"/>
    <property type="match status" value="1"/>
</dbReference>
<evidence type="ECO:0000313" key="4">
    <source>
        <dbReference type="EMBL" id="GAI34363.1"/>
    </source>
</evidence>
<evidence type="ECO:0000256" key="2">
    <source>
        <dbReference type="ARBA" id="ARBA00023239"/>
    </source>
</evidence>
<reference evidence="4" key="1">
    <citation type="journal article" date="2014" name="Front. Microbiol.">
        <title>High frequency of phylogenetically diverse reductive dehalogenase-homologous genes in deep subseafloor sedimentary metagenomes.</title>
        <authorList>
            <person name="Kawai M."/>
            <person name="Futagami T."/>
            <person name="Toyoda A."/>
            <person name="Takaki Y."/>
            <person name="Nishi S."/>
            <person name="Hori S."/>
            <person name="Arai W."/>
            <person name="Tsubouchi T."/>
            <person name="Morono Y."/>
            <person name="Uchiyama I."/>
            <person name="Ito T."/>
            <person name="Fujiyama A."/>
            <person name="Inagaki F."/>
            <person name="Takami H."/>
        </authorList>
    </citation>
    <scope>NUCLEOTIDE SEQUENCE</scope>
    <source>
        <strain evidence="4">Expedition CK06-06</strain>
    </source>
</reference>
<dbReference type="SUPFAM" id="SSF53639">
    <property type="entry name" value="AraD/HMP-PK domain-like"/>
    <property type="match status" value="1"/>
</dbReference>
<dbReference type="Gene3D" id="3.40.225.10">
    <property type="entry name" value="Class II aldolase/adducin N-terminal domain"/>
    <property type="match status" value="1"/>
</dbReference>
<dbReference type="AlphaFoldDB" id="X1MST9"/>
<protein>
    <recommendedName>
        <fullName evidence="3">Class II aldolase/adducin N-terminal domain-containing protein</fullName>
    </recommendedName>
</protein>
<accession>X1MST9</accession>
<dbReference type="InterPro" id="IPR036409">
    <property type="entry name" value="Aldolase_II/adducin_N_sf"/>
</dbReference>
<organism evidence="4">
    <name type="scientific">marine sediment metagenome</name>
    <dbReference type="NCBI Taxonomy" id="412755"/>
    <lineage>
        <taxon>unclassified sequences</taxon>
        <taxon>metagenomes</taxon>
        <taxon>ecological metagenomes</taxon>
    </lineage>
</organism>
<evidence type="ECO:0000256" key="1">
    <source>
        <dbReference type="ARBA" id="ARBA00022723"/>
    </source>
</evidence>
<dbReference type="InterPro" id="IPR001303">
    <property type="entry name" value="Aldolase_II/adducin_N"/>
</dbReference>
<dbReference type="EMBL" id="BARV01027168">
    <property type="protein sequence ID" value="GAI34363.1"/>
    <property type="molecule type" value="Genomic_DNA"/>
</dbReference>